<dbReference type="InterPro" id="IPR006472">
    <property type="entry name" value="Citrate_lyase_asu"/>
</dbReference>
<dbReference type="PANTHER" id="PTHR40596">
    <property type="entry name" value="CITRATE LYASE ALPHA CHAIN"/>
    <property type="match status" value="1"/>
</dbReference>
<protein>
    <recommendedName>
        <fullName evidence="1">Citrate lyase alpha chain</fullName>
        <shortName evidence="1">Citrase alpha chain</shortName>
        <ecNumber evidence="1">2.8.3.10</ecNumber>
        <ecNumber evidence="1">4.1.3.6</ecNumber>
    </recommendedName>
    <alternativeName>
        <fullName evidence="1">Citrate (pro-3S)-lyase alpha chain</fullName>
    </alternativeName>
    <alternativeName>
        <fullName evidence="1">Citrate CoA-transferase subunit</fullName>
    </alternativeName>
</protein>
<dbReference type="EC" id="4.1.3.6" evidence="1"/>
<reference evidence="2 3" key="1">
    <citation type="submission" date="2009-07" db="EMBL/GenBank/DDBJ databases">
        <authorList>
            <person name="Madupu R."/>
            <person name="Sebastian Y."/>
            <person name="Durkin A.S."/>
            <person name="Torralba M."/>
            <person name="Methe B."/>
            <person name="Sutton G.G."/>
            <person name="Strausberg R.L."/>
            <person name="Nelson K.E."/>
        </authorList>
    </citation>
    <scope>NUCLEOTIDE SEQUENCE [LARGE SCALE GENOMIC DNA]</scope>
    <source>
        <strain evidence="2 3">ATCC 35580</strain>
    </source>
</reference>
<dbReference type="AlphaFoldDB" id="C8PQL1"/>
<dbReference type="eggNOG" id="COG3051">
    <property type="taxonomic scope" value="Bacteria"/>
</dbReference>
<keyword evidence="1 2" id="KW-0456">Lyase</keyword>
<dbReference type="STRING" id="596324.TREVI0001_2115"/>
<keyword evidence="1" id="KW-0963">Cytoplasm</keyword>
<organism evidence="2 3">
    <name type="scientific">Treponema vincentii ATCC 35580</name>
    <dbReference type="NCBI Taxonomy" id="596324"/>
    <lineage>
        <taxon>Bacteria</taxon>
        <taxon>Pseudomonadati</taxon>
        <taxon>Spirochaetota</taxon>
        <taxon>Spirochaetia</taxon>
        <taxon>Spirochaetales</taxon>
        <taxon>Treponemataceae</taxon>
        <taxon>Treponema</taxon>
    </lineage>
</organism>
<dbReference type="SUPFAM" id="SSF100950">
    <property type="entry name" value="NagB/RpiA/CoA transferase-like"/>
    <property type="match status" value="2"/>
</dbReference>
<dbReference type="GO" id="GO:0006084">
    <property type="term" value="P:acetyl-CoA metabolic process"/>
    <property type="evidence" value="ECO:0007669"/>
    <property type="project" value="UniProtKB-UniRule"/>
</dbReference>
<dbReference type="GO" id="GO:0005737">
    <property type="term" value="C:cytoplasm"/>
    <property type="evidence" value="ECO:0007669"/>
    <property type="project" value="UniProtKB-SubCell"/>
</dbReference>
<proteinExistence type="predicted"/>
<dbReference type="Proteomes" id="UP000004509">
    <property type="component" value="Unassembled WGS sequence"/>
</dbReference>
<name>C8PQL1_9SPIR</name>
<dbReference type="Pfam" id="PF04223">
    <property type="entry name" value="CitF"/>
    <property type="match status" value="1"/>
</dbReference>
<comment type="catalytic activity">
    <reaction evidence="1">
        <text>citrate = oxaloacetate + acetate</text>
        <dbReference type="Rhea" id="RHEA:10760"/>
        <dbReference type="ChEBI" id="CHEBI:16452"/>
        <dbReference type="ChEBI" id="CHEBI:16947"/>
        <dbReference type="ChEBI" id="CHEBI:30089"/>
        <dbReference type="EC" id="4.1.3.6"/>
    </reaction>
</comment>
<comment type="caution">
    <text evidence="2">The sequence shown here is derived from an EMBL/GenBank/DDBJ whole genome shotgun (WGS) entry which is preliminary data.</text>
</comment>
<evidence type="ECO:0000313" key="3">
    <source>
        <dbReference type="Proteomes" id="UP000004509"/>
    </source>
</evidence>
<dbReference type="EMBL" id="ACYH01000037">
    <property type="protein sequence ID" value="EEV20366.1"/>
    <property type="molecule type" value="Genomic_DNA"/>
</dbReference>
<dbReference type="PIRSF" id="PIRSF009451">
    <property type="entry name" value="Citrt_lyas_alpha"/>
    <property type="match status" value="1"/>
</dbReference>
<dbReference type="GO" id="GO:0008815">
    <property type="term" value="F:citrate (pro-3S)-lyase activity"/>
    <property type="evidence" value="ECO:0007669"/>
    <property type="project" value="UniProtKB-UniRule"/>
</dbReference>
<dbReference type="PANTHER" id="PTHR40596:SF1">
    <property type="entry name" value="CITRATE LYASE ALPHA CHAIN"/>
    <property type="match status" value="1"/>
</dbReference>
<sequence>MKNQAGRDIPDNILSNGKQAYQGAYHFDGTNFQRVARKGYAKLTSSPEDKVVHDLKEAVKRAGLKNGMSISFHHHFRNGDYVVNKVVQAIGELGIKDITIYASSLGEAHDALLPYIEDGTVTGLSSSGVRGKIGEAISHGLFHNVVYIRSHGGRVRAIESGDIHIDVAFIGAPSADCMGNARGKGGKSNCGVLSYAMVDAQYADKVVVVTDTLVPFPNFPPAIQAIDVDIVAVVDEIGNPAKIASKEVRYTDNPKELMMADYAARFIAHCPNFKDGFSFQAGAGGAALAVVRCLKQYMAEKNYKMSFAIGGITAPIVQLLHDGLIKCVVDAQDFDLPSAESVIDSPGHFEISTSQYANPFNKGAFVNMLDFAVLGALEIDTDFNVNVIVGSDGVVRGAPGGHPDAAAGAKVSIIITPLIRSRIPVVIDKVTTVTTPGETIDVLITEEGIAINPRRTDLIDAMKDSGLPITTIEALRDKAYRISGAPEPVHFDEKVVAVVEYRDGTVLDVIRKTKPFEFSK</sequence>
<dbReference type="RefSeq" id="WP_006188866.1">
    <property type="nucleotide sequence ID" value="NZ_ACYH01000037.1"/>
</dbReference>
<dbReference type="EC" id="2.8.3.10" evidence="1"/>
<dbReference type="Gene3D" id="3.40.1080.10">
    <property type="entry name" value="Glutaconate Coenzyme A-transferase"/>
    <property type="match status" value="2"/>
</dbReference>
<dbReference type="InterPro" id="IPR037171">
    <property type="entry name" value="NagB/RpiA_transferase-like"/>
</dbReference>
<dbReference type="GO" id="GO:0009346">
    <property type="term" value="C:ATP-independent citrate lyase complex"/>
    <property type="evidence" value="ECO:0007669"/>
    <property type="project" value="UniProtKB-UniRule"/>
</dbReference>
<comment type="subcellular location">
    <subcellularLocation>
        <location evidence="1">Cytoplasm</location>
    </subcellularLocation>
</comment>
<dbReference type="GO" id="GO:0008814">
    <property type="term" value="F:citrate CoA-transferase activity"/>
    <property type="evidence" value="ECO:0007669"/>
    <property type="project" value="UniProtKB-UniRule"/>
</dbReference>
<gene>
    <name evidence="2" type="primary">citF</name>
    <name evidence="2" type="ORF">TREVI0001_2115</name>
</gene>
<keyword evidence="1 2" id="KW-0808">Transferase</keyword>
<comment type="catalytic activity">
    <reaction evidence="1">
        <text>citrate + acetyl-CoA = (3S)-citryl-CoA + acetate</text>
        <dbReference type="Rhea" id="RHEA:19405"/>
        <dbReference type="ChEBI" id="CHEBI:16947"/>
        <dbReference type="ChEBI" id="CHEBI:30089"/>
        <dbReference type="ChEBI" id="CHEBI:57288"/>
        <dbReference type="ChEBI" id="CHEBI:57321"/>
        <dbReference type="EC" id="2.8.3.10"/>
    </reaction>
</comment>
<dbReference type="NCBIfam" id="TIGR01584">
    <property type="entry name" value="citF"/>
    <property type="match status" value="1"/>
</dbReference>
<accession>C8PQL1</accession>
<evidence type="ECO:0000256" key="1">
    <source>
        <dbReference type="PIRNR" id="PIRNR009451"/>
    </source>
</evidence>
<evidence type="ECO:0000313" key="2">
    <source>
        <dbReference type="EMBL" id="EEV20366.1"/>
    </source>
</evidence>
<dbReference type="OrthoDB" id="9767643at2"/>